<keyword evidence="3" id="KW-0611">Plant defense</keyword>
<dbReference type="OrthoDB" id="2018467at2759"/>
<evidence type="ECO:0000256" key="4">
    <source>
        <dbReference type="ARBA" id="ARBA00022840"/>
    </source>
</evidence>
<accession>A0A2Z6N6Q5</accession>
<dbReference type="GO" id="GO:0043531">
    <property type="term" value="F:ADP binding"/>
    <property type="evidence" value="ECO:0007669"/>
    <property type="project" value="InterPro"/>
</dbReference>
<dbReference type="InterPro" id="IPR036388">
    <property type="entry name" value="WH-like_DNA-bd_sf"/>
</dbReference>
<protein>
    <recommendedName>
        <fullName evidence="11">NB-ARC domain-containing protein</fullName>
    </recommendedName>
</protein>
<dbReference type="Gene3D" id="3.40.50.300">
    <property type="entry name" value="P-loop containing nucleotide triphosphate hydrolases"/>
    <property type="match status" value="1"/>
</dbReference>
<reference evidence="10" key="1">
    <citation type="journal article" date="2017" name="Front. Plant Sci.">
        <title>Climate Clever Clovers: New Paradigm to Reduce the Environmental Footprint of Ruminants by Breeding Low Methanogenic Forages Utilizing Haplotype Variation.</title>
        <authorList>
            <person name="Kaur P."/>
            <person name="Appels R."/>
            <person name="Bayer P.E."/>
            <person name="Keeble-Gagnere G."/>
            <person name="Wang J."/>
            <person name="Hirakawa H."/>
            <person name="Shirasawa K."/>
            <person name="Vercoe P."/>
            <person name="Stefanova K."/>
            <person name="Durmic Z."/>
            <person name="Nichols P."/>
            <person name="Revell C."/>
            <person name="Isobe S.N."/>
            <person name="Edwards D."/>
            <person name="Erskine W."/>
        </authorList>
    </citation>
    <scope>NUCLEOTIDE SEQUENCE [LARGE SCALE GENOMIC DNA]</scope>
    <source>
        <strain evidence="10">cv. Daliak</strain>
    </source>
</reference>
<dbReference type="CDD" id="cd14798">
    <property type="entry name" value="RX-CC_like"/>
    <property type="match status" value="1"/>
</dbReference>
<dbReference type="Pfam" id="PF23598">
    <property type="entry name" value="LRR_14"/>
    <property type="match status" value="1"/>
</dbReference>
<dbReference type="InterPro" id="IPR002182">
    <property type="entry name" value="NB-ARC"/>
</dbReference>
<dbReference type="Gene3D" id="1.10.10.10">
    <property type="entry name" value="Winged helix-like DNA-binding domain superfamily/Winged helix DNA-binding domain"/>
    <property type="match status" value="1"/>
</dbReference>
<organism evidence="9 10">
    <name type="scientific">Trifolium subterraneum</name>
    <name type="common">Subterranean clover</name>
    <dbReference type="NCBI Taxonomy" id="3900"/>
    <lineage>
        <taxon>Eukaryota</taxon>
        <taxon>Viridiplantae</taxon>
        <taxon>Streptophyta</taxon>
        <taxon>Embryophyta</taxon>
        <taxon>Tracheophyta</taxon>
        <taxon>Spermatophyta</taxon>
        <taxon>Magnoliopsida</taxon>
        <taxon>eudicotyledons</taxon>
        <taxon>Gunneridae</taxon>
        <taxon>Pentapetalae</taxon>
        <taxon>rosids</taxon>
        <taxon>fabids</taxon>
        <taxon>Fabales</taxon>
        <taxon>Fabaceae</taxon>
        <taxon>Papilionoideae</taxon>
        <taxon>50 kb inversion clade</taxon>
        <taxon>NPAAA clade</taxon>
        <taxon>Hologalegina</taxon>
        <taxon>IRL clade</taxon>
        <taxon>Trifolieae</taxon>
        <taxon>Trifolium</taxon>
    </lineage>
</organism>
<dbReference type="InterPro" id="IPR038005">
    <property type="entry name" value="RX-like_CC"/>
</dbReference>
<keyword evidence="4" id="KW-0067">ATP-binding</keyword>
<dbReference type="GO" id="GO:0006952">
    <property type="term" value="P:defense response"/>
    <property type="evidence" value="ECO:0007669"/>
    <property type="project" value="UniProtKB-KW"/>
</dbReference>
<evidence type="ECO:0000313" key="9">
    <source>
        <dbReference type="EMBL" id="GAU39496.1"/>
    </source>
</evidence>
<gene>
    <name evidence="9" type="ORF">TSUD_279170</name>
</gene>
<evidence type="ECO:0000256" key="1">
    <source>
        <dbReference type="ARBA" id="ARBA00022737"/>
    </source>
</evidence>
<dbReference type="Gene3D" id="1.10.8.430">
    <property type="entry name" value="Helical domain of apoptotic protease-activating factors"/>
    <property type="match status" value="1"/>
</dbReference>
<keyword evidence="10" id="KW-1185">Reference proteome</keyword>
<evidence type="ECO:0000313" key="10">
    <source>
        <dbReference type="Proteomes" id="UP000242715"/>
    </source>
</evidence>
<dbReference type="EMBL" id="DF973764">
    <property type="protein sequence ID" value="GAU39496.1"/>
    <property type="molecule type" value="Genomic_DNA"/>
</dbReference>
<dbReference type="GO" id="GO:0051707">
    <property type="term" value="P:response to other organism"/>
    <property type="evidence" value="ECO:0007669"/>
    <property type="project" value="UniProtKB-ARBA"/>
</dbReference>
<evidence type="ECO:0000259" key="7">
    <source>
        <dbReference type="Pfam" id="PF23559"/>
    </source>
</evidence>
<proteinExistence type="predicted"/>
<dbReference type="InterPro" id="IPR055414">
    <property type="entry name" value="LRR_R13L4/SHOC2-like"/>
</dbReference>
<dbReference type="Proteomes" id="UP000242715">
    <property type="component" value="Unassembled WGS sequence"/>
</dbReference>
<dbReference type="PRINTS" id="PR00364">
    <property type="entry name" value="DISEASERSIST"/>
</dbReference>
<dbReference type="Gene3D" id="1.20.5.4130">
    <property type="match status" value="1"/>
</dbReference>
<dbReference type="SUPFAM" id="SSF52540">
    <property type="entry name" value="P-loop containing nucleoside triphosphate hydrolases"/>
    <property type="match status" value="1"/>
</dbReference>
<evidence type="ECO:0000256" key="3">
    <source>
        <dbReference type="ARBA" id="ARBA00022821"/>
    </source>
</evidence>
<evidence type="ECO:0000256" key="2">
    <source>
        <dbReference type="ARBA" id="ARBA00022741"/>
    </source>
</evidence>
<dbReference type="InterPro" id="IPR027417">
    <property type="entry name" value="P-loop_NTPase"/>
</dbReference>
<dbReference type="Pfam" id="PF23559">
    <property type="entry name" value="WHD_DRP"/>
    <property type="match status" value="1"/>
</dbReference>
<dbReference type="Pfam" id="PF18052">
    <property type="entry name" value="Rx_N"/>
    <property type="match status" value="1"/>
</dbReference>
<dbReference type="InterPro" id="IPR058922">
    <property type="entry name" value="WHD_DRP"/>
</dbReference>
<dbReference type="InterPro" id="IPR032675">
    <property type="entry name" value="LRR_dom_sf"/>
</dbReference>
<feature type="domain" description="Disease resistance protein winged helix" evidence="7">
    <location>
        <begin position="438"/>
        <end position="508"/>
    </location>
</feature>
<feature type="domain" description="Disease resistance N-terminal" evidence="6">
    <location>
        <begin position="11"/>
        <end position="95"/>
    </location>
</feature>
<dbReference type="GO" id="GO:0005524">
    <property type="term" value="F:ATP binding"/>
    <property type="evidence" value="ECO:0007669"/>
    <property type="project" value="UniProtKB-KW"/>
</dbReference>
<sequence>MSDSFLFDIADSLLGKLASYAHEEASKACGVYEDLQGIKATLSIVKCFLLDAEDKKDQNHSLREWLKQIQNICCNAEDMLDDVQCQNSRNQLVQSSGSKRMKVGHLLFSPIYRCRIAHRIKDVRDSLDKVVADGNKFGLERMDVSVERREMTYSHIDALDVIGRDNEKEEIIEFLMQTCGRGEDGDKGLCVIPIVGIGGLGKTTLAKLVFNDKRMDEVFQLKMWVCVSNDFDIRRIIIKIINSTSVTTSTPILALAHQENIEHFEIEQLVSRLRHKLSGQKFLLVLDDIWNVNRSKWIELKDLIKVGAAGSKILVTTRSNSIASIMGNVPMYTLKGLSLENCLSLFVKWAFNEGEEKKYPYLLEIGKDIVKKCRGIPLAVRTLGSSLYSKYDLDKWEFVRDSEIWNLRQNKDDILPVLKLSYDQMSSYLRHCFAYFSLFPKGYLFTCDEICNLWEVFGLVRAADGSQKVENIAREYIDELHSRSFLQDFEDFGHTCVFKVHDLVHDLAVYVAKERFVVVKSCNQNVPEQAMHLSIVENDSLDHAMFSTSKSVRTILFPIQGVGVDSKTLLDSWISRYRYLRYLDLSDSSFEALPNSISKLELLRVLILFRNTKIKRLPDSICELHNLQVLSVRGCTELEALPKGLGKLINLRQLFITTKQFVLSHDEFASMKHLQTLGFHYCDNLKLLYNVAQQLTSLETLFVQSCGSLEALPLYSFPKLQTLLISNCEMLNRWLNNESLITNLSSMKHLYLGDFSSLVTLPRWILGSTNTLLSLVIKIFPDLTTLPECLTIMICLKRLHIIDCPQLSSLPSDMHRLAVLEDLTIDGCPELCRKCQPRFGEYWPMIAHVKHVFIGEPTGEEN</sequence>
<keyword evidence="2" id="KW-0547">Nucleotide-binding</keyword>
<feature type="domain" description="NB-ARC" evidence="5">
    <location>
        <begin position="165"/>
        <end position="353"/>
    </location>
</feature>
<feature type="domain" description="Disease resistance R13L4/SHOC-2-like LRR" evidence="8">
    <location>
        <begin position="576"/>
        <end position="748"/>
    </location>
</feature>
<evidence type="ECO:0008006" key="11">
    <source>
        <dbReference type="Google" id="ProtNLM"/>
    </source>
</evidence>
<dbReference type="InterPro" id="IPR042197">
    <property type="entry name" value="Apaf_helical"/>
</dbReference>
<keyword evidence="1" id="KW-0677">Repeat</keyword>
<dbReference type="AlphaFoldDB" id="A0A2Z6N6Q5"/>
<dbReference type="PANTHER" id="PTHR36766:SF61">
    <property type="entry name" value="NB-ARC DOMAIN DISEASE RESISTANCE PROTEIN"/>
    <property type="match status" value="1"/>
</dbReference>
<dbReference type="SUPFAM" id="SSF52058">
    <property type="entry name" value="L domain-like"/>
    <property type="match status" value="1"/>
</dbReference>
<evidence type="ECO:0000259" key="5">
    <source>
        <dbReference type="Pfam" id="PF00931"/>
    </source>
</evidence>
<evidence type="ECO:0000259" key="8">
    <source>
        <dbReference type="Pfam" id="PF23598"/>
    </source>
</evidence>
<dbReference type="InterPro" id="IPR041118">
    <property type="entry name" value="Rx_N"/>
</dbReference>
<dbReference type="PANTHER" id="PTHR36766">
    <property type="entry name" value="PLANT BROAD-SPECTRUM MILDEW RESISTANCE PROTEIN RPW8"/>
    <property type="match status" value="1"/>
</dbReference>
<name>A0A2Z6N6Q5_TRISU</name>
<dbReference type="Pfam" id="PF00931">
    <property type="entry name" value="NB-ARC"/>
    <property type="match status" value="1"/>
</dbReference>
<dbReference type="FunFam" id="3.40.50.300:FF:001091">
    <property type="entry name" value="Probable disease resistance protein At1g61300"/>
    <property type="match status" value="1"/>
</dbReference>
<dbReference type="Gene3D" id="3.80.10.10">
    <property type="entry name" value="Ribonuclease Inhibitor"/>
    <property type="match status" value="1"/>
</dbReference>
<evidence type="ECO:0000259" key="6">
    <source>
        <dbReference type="Pfam" id="PF18052"/>
    </source>
</evidence>